<evidence type="ECO:0000313" key="5">
    <source>
        <dbReference type="Proteomes" id="UP001172082"/>
    </source>
</evidence>
<proteinExistence type="inferred from homology"/>
<gene>
    <name evidence="4" type="ORF">QQ008_29070</name>
</gene>
<evidence type="ECO:0000313" key="4">
    <source>
        <dbReference type="EMBL" id="MDN5205470.1"/>
    </source>
</evidence>
<keyword evidence="5" id="KW-1185">Reference proteome</keyword>
<dbReference type="Gene3D" id="3.40.190.10">
    <property type="entry name" value="Periplasmic binding protein-like II"/>
    <property type="match status" value="2"/>
</dbReference>
<keyword evidence="2" id="KW-0813">Transport</keyword>
<organism evidence="4 5">
    <name type="scientific">Splendidivirga corallicola</name>
    <dbReference type="NCBI Taxonomy" id="3051826"/>
    <lineage>
        <taxon>Bacteria</taxon>
        <taxon>Pseudomonadati</taxon>
        <taxon>Bacteroidota</taxon>
        <taxon>Cytophagia</taxon>
        <taxon>Cytophagales</taxon>
        <taxon>Splendidivirgaceae</taxon>
        <taxon>Splendidivirga</taxon>
    </lineage>
</organism>
<comment type="caution">
    <text evidence="4">The sequence shown here is derived from an EMBL/GenBank/DDBJ whole genome shotgun (WGS) entry which is preliminary data.</text>
</comment>
<dbReference type="EMBL" id="JAUJEA010000019">
    <property type="protein sequence ID" value="MDN5205470.1"/>
    <property type="molecule type" value="Genomic_DNA"/>
</dbReference>
<dbReference type="Pfam" id="PF01547">
    <property type="entry name" value="SBP_bac_1"/>
    <property type="match status" value="1"/>
</dbReference>
<sequence length="450" mass="51348">MTKLKNHLISLGIISSFLIGCSGADTKRTTLTILGENSSNLQAMEELKGEYEKLNNIQIEFKPNTFENALRKANQDFANKTGLYDIVLQYNFSLSSFVRNDYIFDINDLTKNFSNDQKNFESDLFSNAWQEVGYYYKNPSNILEGTTKVGYPFAANTMLLVYNKEMFENLDNKVAYTKKYNEELAIPRNWKQFRSIADFFTNPEKQTFGVCMQGAADGWLYYEYCNFLFGMGGTVFDKQRGWNGDVNTPLKINSEEALNATRFYKSLKPFNAGNFITTDATEQIKLLKNGNIAMGIVWSDFLYSFVYDDSGSTDNRFDFAPIPGQKSPLAGGSFYINKQSRNAREAVKYVMNLMQKPNQIELTKKGLCSPLKSTYDDPEVQKIPYISALKSSLDRGVYMFEAGPESDLVSQTLTNYLQQLWDDKVTVEQALLRAEKDIIEGRIEIYKALK</sequence>
<reference evidence="4" key="1">
    <citation type="submission" date="2023-06" db="EMBL/GenBank/DDBJ databases">
        <title>Genomic of Parafulvivirga corallium.</title>
        <authorList>
            <person name="Wang G."/>
        </authorList>
    </citation>
    <scope>NUCLEOTIDE SEQUENCE</scope>
    <source>
        <strain evidence="4">BMA10</strain>
    </source>
</reference>
<dbReference type="PROSITE" id="PS51257">
    <property type="entry name" value="PROKAR_LIPOPROTEIN"/>
    <property type="match status" value="1"/>
</dbReference>
<keyword evidence="3" id="KW-0732">Signal</keyword>
<dbReference type="PANTHER" id="PTHR30061">
    <property type="entry name" value="MALTOSE-BINDING PERIPLASMIC PROTEIN"/>
    <property type="match status" value="1"/>
</dbReference>
<dbReference type="PANTHER" id="PTHR30061:SF50">
    <property type="entry name" value="MALTOSE_MALTODEXTRIN-BINDING PERIPLASMIC PROTEIN"/>
    <property type="match status" value="1"/>
</dbReference>
<name>A0ABT8L1H9_9BACT</name>
<evidence type="ECO:0000256" key="3">
    <source>
        <dbReference type="ARBA" id="ARBA00022729"/>
    </source>
</evidence>
<dbReference type="SUPFAM" id="SSF53850">
    <property type="entry name" value="Periplasmic binding protein-like II"/>
    <property type="match status" value="1"/>
</dbReference>
<dbReference type="InterPro" id="IPR006059">
    <property type="entry name" value="SBP"/>
</dbReference>
<evidence type="ECO:0000256" key="1">
    <source>
        <dbReference type="ARBA" id="ARBA00008520"/>
    </source>
</evidence>
<dbReference type="Proteomes" id="UP001172082">
    <property type="component" value="Unassembled WGS sequence"/>
</dbReference>
<accession>A0ABT8L1H9</accession>
<comment type="similarity">
    <text evidence="1">Belongs to the bacterial solute-binding protein 1 family.</text>
</comment>
<evidence type="ECO:0000256" key="2">
    <source>
        <dbReference type="ARBA" id="ARBA00022448"/>
    </source>
</evidence>
<protein>
    <submittedName>
        <fullName evidence="4">Extracellular solute-binding protein</fullName>
    </submittedName>
</protein>